<sequence length="765" mass="83083">MDAQLVVAGNRTRPVHQVVCYRRILVTSTGVWLGKKPLSHALPLLLTQVSLISAIAAITHSLLRRLGQSSVVSQIAAGAIVGFSGAASDRRVAAALFPPQSKIQFDVLSGVGVILFLFMVGVKTDMGMIAKSGRKAAAVGFSCTLVPFVLMSFFGLLLRQSMSVGFREELVYQLAATWARTSYAVLSCVLDVLNLLNSKVGRLAMSATLISEFNKVIATIETALRLGMKAKSQMMGIGAFFSFLALLGFILLVARPVTLWVVRRTPEGEQMKAGHLLAVLSMAFACGLINEVIGHQFATDAFLLGLALPGGPPLGATLDRKFDTMVSGILVPLFMAGADLRMNVHAISDRARCGYVVFFVLLGGVGKVVGVLLPSMYCKVPLRDALTLALMMNTKGIFEVYIVDGQMYAVMVLCVVAFSVVTNFLVKITYKPSMDYLVNKRRTLQHSRMEAELRILACIHTQENVVPIVELLKTCLASYRKPKGSAGGAAETDHIMNAFSFLQQENKGSILVLPFVAISPQATMHDDVCALALEKKASFVILHFHKKMAIDGSMETVAALKNMNINTLNYAPCSVGILVDQGPSTADHLLYHIAVYFLDGADDREAVAFAIRAAENPTTGVTVVRYRLPREWREPCAEEDLDDEMVSEFRMSTIQNHRVTYREEVVKDGQGTIGVIRSSSSYFSLLVVGLRKGKKSPLTEGLSLWSEYPELGALGDVLASTDFGCTVSTLVVQQQTRVGVQQSEGAHRDKELSASLSLRKRSTPS</sequence>
<dbReference type="InterPro" id="IPR038770">
    <property type="entry name" value="Na+/solute_symporter_sf"/>
</dbReference>
<feature type="domain" description="Cation/H(+) antiporter central" evidence="15">
    <location>
        <begin position="494"/>
        <end position="582"/>
    </location>
</feature>
<organism evidence="17 18">
    <name type="scientific">Spirodela intermedia</name>
    <name type="common">Intermediate duckweed</name>
    <dbReference type="NCBI Taxonomy" id="51605"/>
    <lineage>
        <taxon>Eukaryota</taxon>
        <taxon>Viridiplantae</taxon>
        <taxon>Streptophyta</taxon>
        <taxon>Embryophyta</taxon>
        <taxon>Tracheophyta</taxon>
        <taxon>Spermatophyta</taxon>
        <taxon>Magnoliopsida</taxon>
        <taxon>Liliopsida</taxon>
        <taxon>Araceae</taxon>
        <taxon>Lemnoideae</taxon>
        <taxon>Spirodela</taxon>
    </lineage>
</organism>
<dbReference type="GO" id="GO:0016020">
    <property type="term" value="C:membrane"/>
    <property type="evidence" value="ECO:0007669"/>
    <property type="project" value="UniProtKB-SubCell"/>
</dbReference>
<evidence type="ECO:0000313" key="17">
    <source>
        <dbReference type="EMBL" id="CAA7392872.1"/>
    </source>
</evidence>
<evidence type="ECO:0000256" key="7">
    <source>
        <dbReference type="ARBA" id="ARBA00022958"/>
    </source>
</evidence>
<feature type="transmembrane region" description="Helical" evidence="13">
    <location>
        <begin position="324"/>
        <end position="342"/>
    </location>
</feature>
<comment type="similarity">
    <text evidence="11">Belongs to the monovalent cation:proton antiporter 2 (CPA2) transporter (TC 2.A.37) family. CHX (TC 2.A.37.4) subfamily.</text>
</comment>
<dbReference type="GO" id="GO:0006885">
    <property type="term" value="P:regulation of pH"/>
    <property type="evidence" value="ECO:0007669"/>
    <property type="project" value="TreeGrafter"/>
</dbReference>
<gene>
    <name evidence="17" type="ORF">SI8410_03003714</name>
</gene>
<evidence type="ECO:0000259" key="14">
    <source>
        <dbReference type="Pfam" id="PF00999"/>
    </source>
</evidence>
<feature type="transmembrane region" description="Helical" evidence="13">
    <location>
        <begin position="234"/>
        <end position="254"/>
    </location>
</feature>
<dbReference type="EMBL" id="LR746266">
    <property type="protein sequence ID" value="CAA7392872.1"/>
    <property type="molecule type" value="Genomic_DNA"/>
</dbReference>
<feature type="domain" description="Cation/H+ exchanger transmembrane" evidence="14">
    <location>
        <begin position="54"/>
        <end position="403"/>
    </location>
</feature>
<feature type="transmembrane region" description="Helical" evidence="13">
    <location>
        <begin position="107"/>
        <end position="124"/>
    </location>
</feature>
<dbReference type="InterPro" id="IPR057290">
    <property type="entry name" value="CHX17_C"/>
</dbReference>
<dbReference type="Pfam" id="PF00999">
    <property type="entry name" value="Na_H_Exchanger"/>
    <property type="match status" value="1"/>
</dbReference>
<evidence type="ECO:0000259" key="15">
    <source>
        <dbReference type="Pfam" id="PF23256"/>
    </source>
</evidence>
<evidence type="ECO:0000256" key="11">
    <source>
        <dbReference type="ARBA" id="ARBA00038341"/>
    </source>
</evidence>
<dbReference type="InterPro" id="IPR057291">
    <property type="entry name" value="CHX17_2nd"/>
</dbReference>
<dbReference type="PANTHER" id="PTHR32468">
    <property type="entry name" value="CATION/H + ANTIPORTER"/>
    <property type="match status" value="1"/>
</dbReference>
<feature type="transmembrane region" description="Helical" evidence="13">
    <location>
        <begin position="354"/>
        <end position="377"/>
    </location>
</feature>
<keyword evidence="6 13" id="KW-0812">Transmembrane</keyword>
<evidence type="ECO:0000256" key="2">
    <source>
        <dbReference type="ARBA" id="ARBA00004119"/>
    </source>
</evidence>
<feature type="transmembrane region" description="Helical" evidence="13">
    <location>
        <begin position="70"/>
        <end position="87"/>
    </location>
</feature>
<evidence type="ECO:0000256" key="8">
    <source>
        <dbReference type="ARBA" id="ARBA00022989"/>
    </source>
</evidence>
<feature type="domain" description="Cation/H(+) antiporter C-terminal" evidence="16">
    <location>
        <begin position="593"/>
        <end position="736"/>
    </location>
</feature>
<protein>
    <submittedName>
        <fullName evidence="17">Uncharacterized protein</fullName>
    </submittedName>
</protein>
<feature type="region of interest" description="Disordered" evidence="12">
    <location>
        <begin position="739"/>
        <end position="765"/>
    </location>
</feature>
<evidence type="ECO:0000256" key="1">
    <source>
        <dbReference type="ARBA" id="ARBA00003198"/>
    </source>
</evidence>
<evidence type="ECO:0000256" key="4">
    <source>
        <dbReference type="ARBA" id="ARBA00022448"/>
    </source>
</evidence>
<comment type="function">
    <text evidence="1">May function as sodium-coupled metabolite transporter across the chloroplast envelope.</text>
</comment>
<keyword evidence="8 13" id="KW-1133">Transmembrane helix</keyword>
<evidence type="ECO:0000256" key="9">
    <source>
        <dbReference type="ARBA" id="ARBA00023065"/>
    </source>
</evidence>
<feature type="transmembrane region" description="Helical" evidence="13">
    <location>
        <begin position="41"/>
        <end position="63"/>
    </location>
</feature>
<name>A0A7I8K5M4_SPIIN</name>
<evidence type="ECO:0000256" key="5">
    <source>
        <dbReference type="ARBA" id="ARBA00022538"/>
    </source>
</evidence>
<comment type="subcellular location">
    <subcellularLocation>
        <location evidence="3">Membrane</location>
        <topology evidence="3">Multi-pass membrane protein</topology>
    </subcellularLocation>
    <subcellularLocation>
        <location evidence="2">Plastid</location>
        <location evidence="2">Chloroplast envelope</location>
    </subcellularLocation>
</comment>
<keyword evidence="5" id="KW-0633">Potassium transport</keyword>
<dbReference type="InterPro" id="IPR050794">
    <property type="entry name" value="CPA2_transporter"/>
</dbReference>
<dbReference type="GO" id="GO:0006813">
    <property type="term" value="P:potassium ion transport"/>
    <property type="evidence" value="ECO:0007669"/>
    <property type="project" value="UniProtKB-KW"/>
</dbReference>
<keyword evidence="7" id="KW-0630">Potassium</keyword>
<evidence type="ECO:0000256" key="13">
    <source>
        <dbReference type="SAM" id="Phobius"/>
    </source>
</evidence>
<keyword evidence="9" id="KW-0406">Ion transport</keyword>
<dbReference type="Proteomes" id="UP000663760">
    <property type="component" value="Chromosome 3"/>
</dbReference>
<proteinExistence type="inferred from homology"/>
<keyword evidence="18" id="KW-1185">Reference proteome</keyword>
<dbReference type="GO" id="GO:1902600">
    <property type="term" value="P:proton transmembrane transport"/>
    <property type="evidence" value="ECO:0007669"/>
    <property type="project" value="InterPro"/>
</dbReference>
<dbReference type="InterPro" id="IPR006153">
    <property type="entry name" value="Cation/H_exchanger_TM"/>
</dbReference>
<feature type="transmembrane region" description="Helical" evidence="13">
    <location>
        <begin position="136"/>
        <end position="158"/>
    </location>
</feature>
<dbReference type="GO" id="GO:0012505">
    <property type="term" value="C:endomembrane system"/>
    <property type="evidence" value="ECO:0007669"/>
    <property type="project" value="TreeGrafter"/>
</dbReference>
<feature type="transmembrane region" description="Helical" evidence="13">
    <location>
        <begin position="407"/>
        <end position="426"/>
    </location>
</feature>
<dbReference type="Pfam" id="PF23256">
    <property type="entry name" value="CHX17_2nd"/>
    <property type="match status" value="1"/>
</dbReference>
<dbReference type="GO" id="GO:0015297">
    <property type="term" value="F:antiporter activity"/>
    <property type="evidence" value="ECO:0007669"/>
    <property type="project" value="InterPro"/>
</dbReference>
<evidence type="ECO:0000256" key="3">
    <source>
        <dbReference type="ARBA" id="ARBA00004141"/>
    </source>
</evidence>
<dbReference type="PANTHER" id="PTHR32468:SF102">
    <property type="entry name" value="OS08G0117800 PROTEIN"/>
    <property type="match status" value="1"/>
</dbReference>
<evidence type="ECO:0000259" key="16">
    <source>
        <dbReference type="Pfam" id="PF23259"/>
    </source>
</evidence>
<dbReference type="GO" id="GO:0009941">
    <property type="term" value="C:chloroplast envelope"/>
    <property type="evidence" value="ECO:0007669"/>
    <property type="project" value="UniProtKB-SubCell"/>
</dbReference>
<dbReference type="OrthoDB" id="1889525at2759"/>
<evidence type="ECO:0000256" key="6">
    <source>
        <dbReference type="ARBA" id="ARBA00022692"/>
    </source>
</evidence>
<keyword evidence="4" id="KW-0813">Transport</keyword>
<evidence type="ECO:0000256" key="10">
    <source>
        <dbReference type="ARBA" id="ARBA00023136"/>
    </source>
</evidence>
<keyword evidence="10 13" id="KW-0472">Membrane</keyword>
<feature type="transmembrane region" description="Helical" evidence="13">
    <location>
        <begin position="274"/>
        <end position="294"/>
    </location>
</feature>
<dbReference type="Pfam" id="PF23259">
    <property type="entry name" value="CHX17_C"/>
    <property type="match status" value="1"/>
</dbReference>
<reference evidence="17" key="1">
    <citation type="submission" date="2020-02" db="EMBL/GenBank/DDBJ databases">
        <authorList>
            <person name="Scholz U."/>
            <person name="Mascher M."/>
            <person name="Fiebig A."/>
        </authorList>
    </citation>
    <scope>NUCLEOTIDE SEQUENCE</scope>
</reference>
<dbReference type="AlphaFoldDB" id="A0A7I8K5M4"/>
<evidence type="ECO:0000256" key="12">
    <source>
        <dbReference type="SAM" id="MobiDB-lite"/>
    </source>
</evidence>
<evidence type="ECO:0000313" key="18">
    <source>
        <dbReference type="Proteomes" id="UP000663760"/>
    </source>
</evidence>
<accession>A0A7I8K5M4</accession>
<dbReference type="Gene3D" id="1.20.1530.20">
    <property type="match status" value="1"/>
</dbReference>